<dbReference type="Proteomes" id="UP000716446">
    <property type="component" value="Unassembled WGS sequence"/>
</dbReference>
<comment type="caution">
    <text evidence="2">The sequence shown here is derived from an EMBL/GenBank/DDBJ whole genome shotgun (WGS) entry which is preliminary data.</text>
</comment>
<keyword evidence="1" id="KW-1133">Transmembrane helix</keyword>
<reference evidence="2" key="1">
    <citation type="submission" date="2020-06" db="EMBL/GenBank/DDBJ databases">
        <authorList>
            <person name="Onetto C."/>
        </authorList>
    </citation>
    <scope>NUCLEOTIDE SEQUENCE</scope>
</reference>
<organism evidence="2 3">
    <name type="scientific">Aureobasidium vineae</name>
    <dbReference type="NCBI Taxonomy" id="2773715"/>
    <lineage>
        <taxon>Eukaryota</taxon>
        <taxon>Fungi</taxon>
        <taxon>Dikarya</taxon>
        <taxon>Ascomycota</taxon>
        <taxon>Pezizomycotina</taxon>
        <taxon>Dothideomycetes</taxon>
        <taxon>Dothideomycetidae</taxon>
        <taxon>Dothideales</taxon>
        <taxon>Saccotheciaceae</taxon>
        <taxon>Aureobasidium</taxon>
    </lineage>
</organism>
<accession>A0A9N8PGY9</accession>
<gene>
    <name evidence="2" type="ORF">AWRI4619_LOCUS8351</name>
</gene>
<keyword evidence="3" id="KW-1185">Reference proteome</keyword>
<keyword evidence="1" id="KW-0472">Membrane</keyword>
<sequence>MNATELAPIVYTAWGNTLNTTSWSTGAAVDWYVPGTYLNKTVVDDIFHWGADYDVSPPVFATYPANHSTLLNQTGIYGREALYLLGKGSTDEYALCSIQAFLTPFCFTSYTVSSDNASLRSNCSGPKTEDPHDMRYINSLINATSGNDTISHDWPYLLTSWSDSLSLNEGLYGSVSNNAQILTQLILQDAALSPNMPSMAEGIAVMAGSALLMASEASPLVQFWNYTTRTLSPGQYQYFNATLETQMYASGGNGETGTHAFFIVLVTVFVVNIICLVYFVRGDGLVTDFTETLNLFSLSINSPASDFMAGSCATGPSSKHFGPEWVIKASGEHVYLISKEDLDPETESGTPGSIDRSMLSRLKGMIGR</sequence>
<protein>
    <submittedName>
        <fullName evidence="2">Uncharacterized protein</fullName>
    </submittedName>
</protein>
<proteinExistence type="predicted"/>
<evidence type="ECO:0000313" key="2">
    <source>
        <dbReference type="EMBL" id="CAD0094253.1"/>
    </source>
</evidence>
<dbReference type="EMBL" id="CAIJEN010000014">
    <property type="protein sequence ID" value="CAD0094253.1"/>
    <property type="molecule type" value="Genomic_DNA"/>
</dbReference>
<dbReference type="AlphaFoldDB" id="A0A9N8PGY9"/>
<keyword evidence="1" id="KW-0812">Transmembrane</keyword>
<evidence type="ECO:0000256" key="1">
    <source>
        <dbReference type="SAM" id="Phobius"/>
    </source>
</evidence>
<evidence type="ECO:0000313" key="3">
    <source>
        <dbReference type="Proteomes" id="UP000716446"/>
    </source>
</evidence>
<name>A0A9N8PGY9_9PEZI</name>
<feature type="transmembrane region" description="Helical" evidence="1">
    <location>
        <begin position="260"/>
        <end position="280"/>
    </location>
</feature>